<dbReference type="PANTHER" id="PTHR11697:SF230">
    <property type="entry name" value="ZINC FINGER, MYM DOMAIN CONTAINING 1"/>
    <property type="match status" value="1"/>
</dbReference>
<feature type="domain" description="HAT C-terminal dimerisation" evidence="1">
    <location>
        <begin position="167"/>
        <end position="225"/>
    </location>
</feature>
<organism evidence="2 3">
    <name type="scientific">Centaurea solstitialis</name>
    <name type="common">yellow star-thistle</name>
    <dbReference type="NCBI Taxonomy" id="347529"/>
    <lineage>
        <taxon>Eukaryota</taxon>
        <taxon>Viridiplantae</taxon>
        <taxon>Streptophyta</taxon>
        <taxon>Embryophyta</taxon>
        <taxon>Tracheophyta</taxon>
        <taxon>Spermatophyta</taxon>
        <taxon>Magnoliopsida</taxon>
        <taxon>eudicotyledons</taxon>
        <taxon>Gunneridae</taxon>
        <taxon>Pentapetalae</taxon>
        <taxon>asterids</taxon>
        <taxon>campanulids</taxon>
        <taxon>Asterales</taxon>
        <taxon>Asteraceae</taxon>
        <taxon>Carduoideae</taxon>
        <taxon>Cardueae</taxon>
        <taxon>Centaureinae</taxon>
        <taxon>Centaurea</taxon>
    </lineage>
</organism>
<gene>
    <name evidence="2" type="ORF">OSB04_018934</name>
</gene>
<dbReference type="Proteomes" id="UP001172457">
    <property type="component" value="Chromosome 5"/>
</dbReference>
<comment type="caution">
    <text evidence="2">The sequence shown here is derived from an EMBL/GenBank/DDBJ whole genome shotgun (WGS) entry which is preliminary data.</text>
</comment>
<dbReference type="PANTHER" id="PTHR11697">
    <property type="entry name" value="GENERAL TRANSCRIPTION FACTOR 2-RELATED ZINC FINGER PROTEIN"/>
    <property type="match status" value="1"/>
</dbReference>
<accession>A0AA38T2Q2</accession>
<dbReference type="EMBL" id="JARYMX010000005">
    <property type="protein sequence ID" value="KAJ9546391.1"/>
    <property type="molecule type" value="Genomic_DNA"/>
</dbReference>
<proteinExistence type="predicted"/>
<protein>
    <recommendedName>
        <fullName evidence="1">HAT C-terminal dimerisation domain-containing protein</fullName>
    </recommendedName>
</protein>
<sequence length="234" mass="27015">MLRANDTSERVHVIAYMIDPIAKAYETRLILSISSKSKCNDQLQAAQIAEISHLTEIRELETGKGANQIQTLQRPGDTRWSSHFRSICSLMRFILIPDMNGVYKDIIRSRHKKDNVTVEHHYRFDVFIAAIDSQLQELNSRFNESVTELLRLSVALDPKRDLRETGKSEIYLLVDRLVRLILTLPVSTTTTERAFSAMKIVKTGLRSTMDDEFLKSCLLLNIERRLLLLFPRIR</sequence>
<dbReference type="InterPro" id="IPR012337">
    <property type="entry name" value="RNaseH-like_sf"/>
</dbReference>
<dbReference type="Pfam" id="PF05699">
    <property type="entry name" value="Dimer_Tnp_hAT"/>
    <property type="match status" value="1"/>
</dbReference>
<dbReference type="InterPro" id="IPR008906">
    <property type="entry name" value="HATC_C_dom"/>
</dbReference>
<dbReference type="GO" id="GO:0046983">
    <property type="term" value="F:protein dimerization activity"/>
    <property type="evidence" value="ECO:0007669"/>
    <property type="project" value="InterPro"/>
</dbReference>
<evidence type="ECO:0000313" key="3">
    <source>
        <dbReference type="Proteomes" id="UP001172457"/>
    </source>
</evidence>
<keyword evidence="3" id="KW-1185">Reference proteome</keyword>
<dbReference type="AlphaFoldDB" id="A0AA38T2Q2"/>
<evidence type="ECO:0000313" key="2">
    <source>
        <dbReference type="EMBL" id="KAJ9546391.1"/>
    </source>
</evidence>
<name>A0AA38T2Q2_9ASTR</name>
<dbReference type="SUPFAM" id="SSF53098">
    <property type="entry name" value="Ribonuclease H-like"/>
    <property type="match status" value="1"/>
</dbReference>
<dbReference type="InterPro" id="IPR055298">
    <property type="entry name" value="AtLOH3-like"/>
</dbReference>
<reference evidence="2" key="1">
    <citation type="submission" date="2023-03" db="EMBL/GenBank/DDBJ databases">
        <title>Chromosome-scale reference genome and RAD-based genetic map of yellow starthistle (Centaurea solstitialis) reveal putative structural variation and QTLs associated with invader traits.</title>
        <authorList>
            <person name="Reatini B."/>
            <person name="Cang F.A."/>
            <person name="Jiang Q."/>
            <person name="Mckibben M.T.W."/>
            <person name="Barker M.S."/>
            <person name="Rieseberg L.H."/>
            <person name="Dlugosch K.M."/>
        </authorList>
    </citation>
    <scope>NUCLEOTIDE SEQUENCE</scope>
    <source>
        <strain evidence="2">CAN-66</strain>
        <tissue evidence="2">Leaf</tissue>
    </source>
</reference>
<evidence type="ECO:0000259" key="1">
    <source>
        <dbReference type="Pfam" id="PF05699"/>
    </source>
</evidence>